<comment type="caution">
    <text evidence="2">The sequence shown here is derived from an EMBL/GenBank/DDBJ whole genome shotgun (WGS) entry which is preliminary data.</text>
</comment>
<protein>
    <recommendedName>
        <fullName evidence="1">Chromo domain-containing protein</fullName>
    </recommendedName>
</protein>
<evidence type="ECO:0000259" key="1">
    <source>
        <dbReference type="PROSITE" id="PS50013"/>
    </source>
</evidence>
<dbReference type="AlphaFoldDB" id="A0AAD7E2K4"/>
<evidence type="ECO:0000313" key="3">
    <source>
        <dbReference type="Proteomes" id="UP001219525"/>
    </source>
</evidence>
<name>A0AAD7E2K4_9AGAR</name>
<sequence>FPDHELERPGPIVSSDGQDEWLIEQIINEHTRRGKQQFKVCWQGYGPEDDDWLDHADI</sequence>
<reference evidence="2" key="1">
    <citation type="submission" date="2023-03" db="EMBL/GenBank/DDBJ databases">
        <title>Massive genome expansion in bonnet fungi (Mycena s.s.) driven by repeated elements and novel gene families across ecological guilds.</title>
        <authorList>
            <consortium name="Lawrence Berkeley National Laboratory"/>
            <person name="Harder C.B."/>
            <person name="Miyauchi S."/>
            <person name="Viragh M."/>
            <person name="Kuo A."/>
            <person name="Thoen E."/>
            <person name="Andreopoulos B."/>
            <person name="Lu D."/>
            <person name="Skrede I."/>
            <person name="Drula E."/>
            <person name="Henrissat B."/>
            <person name="Morin E."/>
            <person name="Kohler A."/>
            <person name="Barry K."/>
            <person name="LaButti K."/>
            <person name="Morin E."/>
            <person name="Salamov A."/>
            <person name="Lipzen A."/>
            <person name="Mereny Z."/>
            <person name="Hegedus B."/>
            <person name="Baldrian P."/>
            <person name="Stursova M."/>
            <person name="Weitz H."/>
            <person name="Taylor A."/>
            <person name="Grigoriev I.V."/>
            <person name="Nagy L.G."/>
            <person name="Martin F."/>
            <person name="Kauserud H."/>
        </authorList>
    </citation>
    <scope>NUCLEOTIDE SEQUENCE</scope>
    <source>
        <strain evidence="2">9144</strain>
    </source>
</reference>
<dbReference type="CDD" id="cd00024">
    <property type="entry name" value="CD_CSD"/>
    <property type="match status" value="1"/>
</dbReference>
<dbReference type="InterPro" id="IPR000953">
    <property type="entry name" value="Chromo/chromo_shadow_dom"/>
</dbReference>
<dbReference type="Proteomes" id="UP001219525">
    <property type="component" value="Unassembled WGS sequence"/>
</dbReference>
<keyword evidence="3" id="KW-1185">Reference proteome</keyword>
<dbReference type="SUPFAM" id="SSF54160">
    <property type="entry name" value="Chromo domain-like"/>
    <property type="match status" value="1"/>
</dbReference>
<dbReference type="GO" id="GO:0006338">
    <property type="term" value="P:chromatin remodeling"/>
    <property type="evidence" value="ECO:0007669"/>
    <property type="project" value="UniProtKB-ARBA"/>
</dbReference>
<dbReference type="PROSITE" id="PS50013">
    <property type="entry name" value="CHROMO_2"/>
    <property type="match status" value="1"/>
</dbReference>
<dbReference type="Gene3D" id="2.40.50.40">
    <property type="match status" value="1"/>
</dbReference>
<dbReference type="Pfam" id="PF00385">
    <property type="entry name" value="Chromo"/>
    <property type="match status" value="1"/>
</dbReference>
<feature type="non-terminal residue" evidence="2">
    <location>
        <position position="58"/>
    </location>
</feature>
<feature type="non-terminal residue" evidence="2">
    <location>
        <position position="1"/>
    </location>
</feature>
<dbReference type="InterPro" id="IPR016197">
    <property type="entry name" value="Chromo-like_dom_sf"/>
</dbReference>
<dbReference type="InterPro" id="IPR023780">
    <property type="entry name" value="Chromo_domain"/>
</dbReference>
<gene>
    <name evidence="2" type="ORF">GGX14DRAFT_320806</name>
</gene>
<accession>A0AAD7E2K4</accession>
<feature type="domain" description="Chromo" evidence="1">
    <location>
        <begin position="21"/>
        <end position="58"/>
    </location>
</feature>
<evidence type="ECO:0000313" key="2">
    <source>
        <dbReference type="EMBL" id="KAJ7224662.1"/>
    </source>
</evidence>
<dbReference type="EMBL" id="JARJCW010000005">
    <property type="protein sequence ID" value="KAJ7224662.1"/>
    <property type="molecule type" value="Genomic_DNA"/>
</dbReference>
<proteinExistence type="predicted"/>
<organism evidence="2 3">
    <name type="scientific">Mycena pura</name>
    <dbReference type="NCBI Taxonomy" id="153505"/>
    <lineage>
        <taxon>Eukaryota</taxon>
        <taxon>Fungi</taxon>
        <taxon>Dikarya</taxon>
        <taxon>Basidiomycota</taxon>
        <taxon>Agaricomycotina</taxon>
        <taxon>Agaricomycetes</taxon>
        <taxon>Agaricomycetidae</taxon>
        <taxon>Agaricales</taxon>
        <taxon>Marasmiineae</taxon>
        <taxon>Mycenaceae</taxon>
        <taxon>Mycena</taxon>
    </lineage>
</organism>